<keyword evidence="4" id="KW-0547">Nucleotide-binding</keyword>
<dbReference type="InterPro" id="IPR007685">
    <property type="entry name" value="RelA_SpoT"/>
</dbReference>
<dbReference type="InterPro" id="IPR003607">
    <property type="entry name" value="HD/PDEase_dom"/>
</dbReference>
<proteinExistence type="inferred from homology"/>
<dbReference type="EC" id="2.7.6.5" evidence="2"/>
<dbReference type="Gene3D" id="3.30.460.10">
    <property type="entry name" value="Beta Polymerase, domain 2"/>
    <property type="match status" value="1"/>
</dbReference>
<dbReference type="InterPro" id="IPR043519">
    <property type="entry name" value="NT_sf"/>
</dbReference>
<dbReference type="GO" id="GO:0005525">
    <property type="term" value="F:GTP binding"/>
    <property type="evidence" value="ECO:0007669"/>
    <property type="project" value="UniProtKB-KW"/>
</dbReference>
<dbReference type="OrthoDB" id="430679at2759"/>
<dbReference type="Pfam" id="PF13328">
    <property type="entry name" value="HD_4"/>
    <property type="match status" value="1"/>
</dbReference>
<name>D8RRX9_SELML</name>
<organism evidence="8">
    <name type="scientific">Selaginella moellendorffii</name>
    <name type="common">Spikemoss</name>
    <dbReference type="NCBI Taxonomy" id="88036"/>
    <lineage>
        <taxon>Eukaryota</taxon>
        <taxon>Viridiplantae</taxon>
        <taxon>Streptophyta</taxon>
        <taxon>Embryophyta</taxon>
        <taxon>Tracheophyta</taxon>
        <taxon>Lycopodiopsida</taxon>
        <taxon>Selaginellales</taxon>
        <taxon>Selaginellaceae</taxon>
        <taxon>Selaginella</taxon>
    </lineage>
</organism>
<protein>
    <recommendedName>
        <fullName evidence="2">GTP diphosphokinase</fullName>
        <ecNumber evidence="2">2.7.6.5</ecNumber>
    </recommendedName>
</protein>
<dbReference type="AlphaFoldDB" id="D8RRX9"/>
<dbReference type="GO" id="GO:0015969">
    <property type="term" value="P:guanosine tetraphosphate metabolic process"/>
    <property type="evidence" value="ECO:0007669"/>
    <property type="project" value="InterPro"/>
</dbReference>
<dbReference type="SUPFAM" id="SSF109604">
    <property type="entry name" value="HD-domain/PDEase-like"/>
    <property type="match status" value="1"/>
</dbReference>
<dbReference type="Proteomes" id="UP000001514">
    <property type="component" value="Unassembled WGS sequence"/>
</dbReference>
<dbReference type="CDD" id="cd05399">
    <property type="entry name" value="NT_Rel-Spo_like"/>
    <property type="match status" value="1"/>
</dbReference>
<dbReference type="Gramene" id="EFJ24775">
    <property type="protein sequence ID" value="EFJ24775"/>
    <property type="gene ID" value="SELMODRAFT_100367"/>
</dbReference>
<evidence type="ECO:0000256" key="2">
    <source>
        <dbReference type="ARBA" id="ARBA00013251"/>
    </source>
</evidence>
<keyword evidence="3" id="KW-0346">Stress response</keyword>
<dbReference type="STRING" id="88036.D8RRX9"/>
<dbReference type="KEGG" id="smo:SELMODRAFT_100367"/>
<comment type="similarity">
    <text evidence="1">Belongs to the RelA/SpoT family.</text>
</comment>
<dbReference type="CDD" id="cd00077">
    <property type="entry name" value="HDc"/>
    <property type="match status" value="1"/>
</dbReference>
<reference evidence="7 8" key="1">
    <citation type="journal article" date="2011" name="Science">
        <title>The Selaginella genome identifies genetic changes associated with the evolution of vascular plants.</title>
        <authorList>
            <person name="Banks J.A."/>
            <person name="Nishiyama T."/>
            <person name="Hasebe M."/>
            <person name="Bowman J.L."/>
            <person name="Gribskov M."/>
            <person name="dePamphilis C."/>
            <person name="Albert V.A."/>
            <person name="Aono N."/>
            <person name="Aoyama T."/>
            <person name="Ambrose B.A."/>
            <person name="Ashton N.W."/>
            <person name="Axtell M.J."/>
            <person name="Barker E."/>
            <person name="Barker M.S."/>
            <person name="Bennetzen J.L."/>
            <person name="Bonawitz N.D."/>
            <person name="Chapple C."/>
            <person name="Cheng C."/>
            <person name="Correa L.G."/>
            <person name="Dacre M."/>
            <person name="DeBarry J."/>
            <person name="Dreyer I."/>
            <person name="Elias M."/>
            <person name="Engstrom E.M."/>
            <person name="Estelle M."/>
            <person name="Feng L."/>
            <person name="Finet C."/>
            <person name="Floyd S.K."/>
            <person name="Frommer W.B."/>
            <person name="Fujita T."/>
            <person name="Gramzow L."/>
            <person name="Gutensohn M."/>
            <person name="Harholt J."/>
            <person name="Hattori M."/>
            <person name="Heyl A."/>
            <person name="Hirai T."/>
            <person name="Hiwatashi Y."/>
            <person name="Ishikawa M."/>
            <person name="Iwata M."/>
            <person name="Karol K.G."/>
            <person name="Koehler B."/>
            <person name="Kolukisaoglu U."/>
            <person name="Kubo M."/>
            <person name="Kurata T."/>
            <person name="Lalonde S."/>
            <person name="Li K."/>
            <person name="Li Y."/>
            <person name="Litt A."/>
            <person name="Lyons E."/>
            <person name="Manning G."/>
            <person name="Maruyama T."/>
            <person name="Michael T.P."/>
            <person name="Mikami K."/>
            <person name="Miyazaki S."/>
            <person name="Morinaga S."/>
            <person name="Murata T."/>
            <person name="Mueller-Roeber B."/>
            <person name="Nelson D.R."/>
            <person name="Obara M."/>
            <person name="Oguri Y."/>
            <person name="Olmstead R.G."/>
            <person name="Onodera N."/>
            <person name="Petersen B.L."/>
            <person name="Pils B."/>
            <person name="Prigge M."/>
            <person name="Rensing S.A."/>
            <person name="Riano-Pachon D.M."/>
            <person name="Roberts A.W."/>
            <person name="Sato Y."/>
            <person name="Scheller H.V."/>
            <person name="Schulz B."/>
            <person name="Schulz C."/>
            <person name="Shakirov E.V."/>
            <person name="Shibagaki N."/>
            <person name="Shinohara N."/>
            <person name="Shippen D.E."/>
            <person name="Soerensen I."/>
            <person name="Sotooka R."/>
            <person name="Sugimoto N."/>
            <person name="Sugita M."/>
            <person name="Sumikawa N."/>
            <person name="Tanurdzic M."/>
            <person name="Theissen G."/>
            <person name="Ulvskov P."/>
            <person name="Wakazuki S."/>
            <person name="Weng J.K."/>
            <person name="Willats W.W."/>
            <person name="Wipf D."/>
            <person name="Wolf P.G."/>
            <person name="Yang L."/>
            <person name="Zimmer A.D."/>
            <person name="Zhu Q."/>
            <person name="Mitros T."/>
            <person name="Hellsten U."/>
            <person name="Loque D."/>
            <person name="Otillar R."/>
            <person name="Salamov A."/>
            <person name="Schmutz J."/>
            <person name="Shapiro H."/>
            <person name="Lindquist E."/>
            <person name="Lucas S."/>
            <person name="Rokhsar D."/>
            <person name="Grigoriev I.V."/>
        </authorList>
    </citation>
    <scope>NUCLEOTIDE SEQUENCE [LARGE SCALE GENOMIC DNA]</scope>
</reference>
<dbReference type="PROSITE" id="PS51831">
    <property type="entry name" value="HD"/>
    <property type="match status" value="1"/>
</dbReference>
<dbReference type="FunFam" id="1.10.3210.10:FF:000001">
    <property type="entry name" value="GTP pyrophosphokinase RelA"/>
    <property type="match status" value="1"/>
</dbReference>
<evidence type="ECO:0000313" key="7">
    <source>
        <dbReference type="EMBL" id="EFJ24775.1"/>
    </source>
</evidence>
<dbReference type="GO" id="GO:0003723">
    <property type="term" value="F:RNA binding"/>
    <property type="evidence" value="ECO:0007669"/>
    <property type="project" value="UniProtKB-KW"/>
</dbReference>
<feature type="domain" description="HD" evidence="6">
    <location>
        <begin position="40"/>
        <end position="144"/>
    </location>
</feature>
<feature type="non-terminal residue" evidence="7">
    <location>
        <position position="1"/>
    </location>
</feature>
<dbReference type="OMA" id="AMNKERT"/>
<sequence>EILVDAQRRHKVFKDPFIIKAFRLAEEAHRGHFRRSGELYLTHCVETAILLASAGAEATVVAAGLLHDTLDDSSIDEAQIRAIFGDDVADLVVGVSKISQLSQLARDNNIASKTLEADRLRTMFLAMVDVRVVLIKLADRLHNMRTLEALAAEKQNRIASETLEILVPIANRLGIWSWKAEMEDLCFKYLNPTEYQELAAKLIECCRGGVVLSAIEQLDKALRKSKIKIEDLCGRSKTLFSIYTKMKKKGRSIDEIYDVRGLRLIVKDEADCYKALEFVHKLWDHIPGKLKDYIKQPKANGYQSLHTVVSGKDGLPLEVQIRTKEMHSHAEFGMAAHWRYKEGNDTKHSAFLLQRVEWARWILTWHSEIMDNKLRVSPSHMDLKSSCPFPFHKDDCRHAHPFSGPPESEDDPLFVIMLKDETMIVQELPPGCTAADLVTERGADHFLLDPGVLSEMTPRVNHQEVENFHQKLRMGDVVEIVDKEERSKVLVTMARVPAKASNEISVYREQIRRMYAADRSCKVDARKIFELAKENTQVAGLT</sequence>
<dbReference type="GO" id="GO:0009507">
    <property type="term" value="C:chloroplast"/>
    <property type="evidence" value="ECO:0000318"/>
    <property type="project" value="GO_Central"/>
</dbReference>
<dbReference type="PANTHER" id="PTHR21262">
    <property type="entry name" value="GUANOSINE-3',5'-BIS DIPHOSPHATE 3'-PYROPHOSPHOHYDROLASE"/>
    <property type="match status" value="1"/>
</dbReference>
<dbReference type="FunCoup" id="D8RRX9">
    <property type="interactions" value="780"/>
</dbReference>
<dbReference type="InterPro" id="IPR006674">
    <property type="entry name" value="HD_domain"/>
</dbReference>
<accession>D8RRX9</accession>
<dbReference type="GO" id="GO:0008728">
    <property type="term" value="F:GTP diphosphokinase activity"/>
    <property type="evidence" value="ECO:0007669"/>
    <property type="project" value="UniProtKB-EC"/>
</dbReference>
<keyword evidence="4" id="KW-0342">GTP-binding</keyword>
<gene>
    <name evidence="7" type="ORF">SELMODRAFT_100367</name>
</gene>
<dbReference type="SUPFAM" id="SSF81301">
    <property type="entry name" value="Nucleotidyltransferase"/>
    <property type="match status" value="1"/>
</dbReference>
<evidence type="ECO:0000256" key="1">
    <source>
        <dbReference type="ARBA" id="ARBA00007476"/>
    </source>
</evidence>
<dbReference type="InParanoid" id="D8RRX9"/>
<dbReference type="SMART" id="SM00954">
    <property type="entry name" value="RelA_SpoT"/>
    <property type="match status" value="1"/>
</dbReference>
<dbReference type="SMART" id="SM00471">
    <property type="entry name" value="HDc"/>
    <property type="match status" value="1"/>
</dbReference>
<dbReference type="PROSITE" id="PS50889">
    <property type="entry name" value="S4"/>
    <property type="match status" value="1"/>
</dbReference>
<evidence type="ECO:0000313" key="8">
    <source>
        <dbReference type="Proteomes" id="UP000001514"/>
    </source>
</evidence>
<evidence type="ECO:0000259" key="6">
    <source>
        <dbReference type="PROSITE" id="PS51831"/>
    </source>
</evidence>
<dbReference type="PANTHER" id="PTHR21262:SF0">
    <property type="entry name" value="GTP DIPHOSPHOKINASE RSH3, CHLOROPLASTIC-RELATED"/>
    <property type="match status" value="1"/>
</dbReference>
<evidence type="ECO:0000256" key="3">
    <source>
        <dbReference type="ARBA" id="ARBA00023016"/>
    </source>
</evidence>
<dbReference type="eggNOG" id="KOG1157">
    <property type="taxonomic scope" value="Eukaryota"/>
</dbReference>
<dbReference type="Gene3D" id="1.10.3210.10">
    <property type="entry name" value="Hypothetical protein af1432"/>
    <property type="match status" value="1"/>
</dbReference>
<dbReference type="Pfam" id="PF04607">
    <property type="entry name" value="RelA_SpoT"/>
    <property type="match status" value="1"/>
</dbReference>
<keyword evidence="5" id="KW-0694">RNA-binding</keyword>
<dbReference type="EMBL" id="GL377588">
    <property type="protein sequence ID" value="EFJ24775.1"/>
    <property type="molecule type" value="Genomic_DNA"/>
</dbReference>
<dbReference type="FunFam" id="3.30.460.10:FF:000001">
    <property type="entry name" value="GTP pyrophosphokinase RelA"/>
    <property type="match status" value="1"/>
</dbReference>
<evidence type="ECO:0000256" key="4">
    <source>
        <dbReference type="ARBA" id="ARBA00023134"/>
    </source>
</evidence>
<keyword evidence="8" id="KW-1185">Reference proteome</keyword>
<dbReference type="HOGENOM" id="CLU_012300_7_2_1"/>
<evidence type="ECO:0000256" key="5">
    <source>
        <dbReference type="PROSITE-ProRule" id="PRU00182"/>
    </source>
</evidence>